<feature type="transmembrane region" description="Helical" evidence="1">
    <location>
        <begin position="44"/>
        <end position="63"/>
    </location>
</feature>
<protein>
    <submittedName>
        <fullName evidence="2">Uncharacterized protein</fullName>
    </submittedName>
</protein>
<dbReference type="AlphaFoldDB" id="A0A7G9FIY9"/>
<gene>
    <name evidence="2" type="ORF">H9Q76_07020</name>
</gene>
<dbReference type="RefSeq" id="WP_021985443.1">
    <property type="nucleotide sequence ID" value="NZ_CP060632.1"/>
</dbReference>
<sequence length="153" mass="18177">MKGYKYTVNKRRANRLAYRFLGFMFLLVATLQAFTMIHGYAKHLVLTALFVTFVGAYGIYLVVMSFRKQAFSATYIFDDTGFTIEHKYGTTHYDFDQIKHVTMVIPDENMIFYILNVFTEKERYTISFMMQKELCENIYEFMHARLPKKDTED</sequence>
<dbReference type="Proteomes" id="UP000515819">
    <property type="component" value="Chromosome"/>
</dbReference>
<evidence type="ECO:0000313" key="3">
    <source>
        <dbReference type="Proteomes" id="UP000515819"/>
    </source>
</evidence>
<keyword evidence="1" id="KW-0472">Membrane</keyword>
<organism evidence="2 3">
    <name type="scientific">Wujia chipingensis</name>
    <dbReference type="NCBI Taxonomy" id="2763670"/>
    <lineage>
        <taxon>Bacteria</taxon>
        <taxon>Bacillati</taxon>
        <taxon>Bacillota</taxon>
        <taxon>Clostridia</taxon>
        <taxon>Lachnospirales</taxon>
        <taxon>Lachnospiraceae</taxon>
        <taxon>Wujia</taxon>
    </lineage>
</organism>
<keyword evidence="3" id="KW-1185">Reference proteome</keyword>
<accession>A0A7G9FIY9</accession>
<reference evidence="2 3" key="1">
    <citation type="submission" date="2020-08" db="EMBL/GenBank/DDBJ databases">
        <authorList>
            <person name="Liu C."/>
            <person name="Sun Q."/>
        </authorList>
    </citation>
    <scope>NUCLEOTIDE SEQUENCE [LARGE SCALE GENOMIC DNA]</scope>
    <source>
        <strain evidence="2 3">NSJ-4</strain>
    </source>
</reference>
<evidence type="ECO:0000313" key="2">
    <source>
        <dbReference type="EMBL" id="QNL98520.1"/>
    </source>
</evidence>
<dbReference type="KEGG" id="wcp:H9Q76_07020"/>
<dbReference type="EMBL" id="CP060632">
    <property type="protein sequence ID" value="QNL98520.1"/>
    <property type="molecule type" value="Genomic_DNA"/>
</dbReference>
<proteinExistence type="predicted"/>
<keyword evidence="1" id="KW-1133">Transmembrane helix</keyword>
<evidence type="ECO:0000256" key="1">
    <source>
        <dbReference type="SAM" id="Phobius"/>
    </source>
</evidence>
<name>A0A7G9FIY9_9FIRM</name>
<keyword evidence="1" id="KW-0812">Transmembrane</keyword>
<feature type="transmembrane region" description="Helical" evidence="1">
    <location>
        <begin position="20"/>
        <end position="38"/>
    </location>
</feature>